<dbReference type="Proteomes" id="UP000759131">
    <property type="component" value="Unassembled WGS sequence"/>
</dbReference>
<name>A0A7R9L4E2_9ACAR</name>
<organism evidence="1">
    <name type="scientific">Medioppia subpectinata</name>
    <dbReference type="NCBI Taxonomy" id="1979941"/>
    <lineage>
        <taxon>Eukaryota</taxon>
        <taxon>Metazoa</taxon>
        <taxon>Ecdysozoa</taxon>
        <taxon>Arthropoda</taxon>
        <taxon>Chelicerata</taxon>
        <taxon>Arachnida</taxon>
        <taxon>Acari</taxon>
        <taxon>Acariformes</taxon>
        <taxon>Sarcoptiformes</taxon>
        <taxon>Oribatida</taxon>
        <taxon>Brachypylina</taxon>
        <taxon>Oppioidea</taxon>
        <taxon>Oppiidae</taxon>
        <taxon>Medioppia</taxon>
    </lineage>
</organism>
<proteinExistence type="predicted"/>
<keyword evidence="2" id="KW-1185">Reference proteome</keyword>
<dbReference type="EMBL" id="OC870218">
    <property type="protein sequence ID" value="CAD7634930.1"/>
    <property type="molecule type" value="Genomic_DNA"/>
</dbReference>
<gene>
    <name evidence="1" type="ORF">OSB1V03_LOCUS15322</name>
</gene>
<accession>A0A7R9L4E2</accession>
<reference evidence="1" key="1">
    <citation type="submission" date="2020-11" db="EMBL/GenBank/DDBJ databases">
        <authorList>
            <person name="Tran Van P."/>
        </authorList>
    </citation>
    <scope>NUCLEOTIDE SEQUENCE</scope>
</reference>
<dbReference type="EMBL" id="CAJPIZ010015643">
    <property type="protein sequence ID" value="CAG2115360.1"/>
    <property type="molecule type" value="Genomic_DNA"/>
</dbReference>
<evidence type="ECO:0000313" key="1">
    <source>
        <dbReference type="EMBL" id="CAD7634930.1"/>
    </source>
</evidence>
<sequence>MNRFYGQRVYYYSGITVSTITRCFGSVMDTNYRTISMCDRTAPVPTISH</sequence>
<dbReference type="AlphaFoldDB" id="A0A7R9L4E2"/>
<protein>
    <submittedName>
        <fullName evidence="1">Uncharacterized protein</fullName>
    </submittedName>
</protein>
<evidence type="ECO:0000313" key="2">
    <source>
        <dbReference type="Proteomes" id="UP000759131"/>
    </source>
</evidence>